<protein>
    <submittedName>
        <fullName evidence="1">Uncharacterized protein</fullName>
    </submittedName>
</protein>
<comment type="caution">
    <text evidence="1">The sequence shown here is derived from an EMBL/GenBank/DDBJ whole genome shotgun (WGS) entry which is preliminary data.</text>
</comment>
<evidence type="ECO:0000313" key="1">
    <source>
        <dbReference type="EMBL" id="KGR01192.1"/>
    </source>
</evidence>
<reference evidence="1 2" key="1">
    <citation type="submission" date="2013-12" db="EMBL/GenBank/DDBJ databases">
        <title>The Genome Sequence of Candida albicans P78048.</title>
        <authorList>
            <consortium name="The Broad Institute Genome Sequencing Platform"/>
            <consortium name="The Broad Institute Genome Sequencing Center for Infectious Disease"/>
            <person name="Cuomo C."/>
            <person name="Bennett R."/>
            <person name="Hirakawa M."/>
            <person name="Noverr M."/>
            <person name="Mitchell A."/>
            <person name="Young S.K."/>
            <person name="Zeng Q."/>
            <person name="Gargeya S."/>
            <person name="Fitzgerald M."/>
            <person name="Abouelleil A."/>
            <person name="Alvarado L."/>
            <person name="Berlin A.M."/>
            <person name="Chapman S.B."/>
            <person name="Dewar J."/>
            <person name="Goldberg J."/>
            <person name="Griggs A."/>
            <person name="Gujja S."/>
            <person name="Hansen M."/>
            <person name="Howarth C."/>
            <person name="Imamovic A."/>
            <person name="Larimer J."/>
            <person name="McCowan C."/>
            <person name="Murphy C."/>
            <person name="Pearson M."/>
            <person name="Priest M."/>
            <person name="Roberts A."/>
            <person name="Saif S."/>
            <person name="Shea T."/>
            <person name="Sykes S."/>
            <person name="Wortman J."/>
            <person name="Nusbaum C."/>
            <person name="Birren B."/>
        </authorList>
    </citation>
    <scope>NUCLEOTIDE SEQUENCE [LARGE SCALE GENOMIC DNA]</scope>
    <source>
        <strain evidence="1 2">P78048</strain>
    </source>
</reference>
<gene>
    <name evidence="1" type="ORF">MG3_06192</name>
</gene>
<name>A0AB34PLM2_CANAX</name>
<accession>A0AB34PLM2</accession>
<organism evidence="1 2">
    <name type="scientific">Candida albicans P78048</name>
    <dbReference type="NCBI Taxonomy" id="1094989"/>
    <lineage>
        <taxon>Eukaryota</taxon>
        <taxon>Fungi</taxon>
        <taxon>Dikarya</taxon>
        <taxon>Ascomycota</taxon>
        <taxon>Saccharomycotina</taxon>
        <taxon>Pichiomycetes</taxon>
        <taxon>Debaryomycetaceae</taxon>
        <taxon>Candida/Lodderomyces clade</taxon>
        <taxon>Candida</taxon>
    </lineage>
</organism>
<evidence type="ECO:0000313" key="2">
    <source>
        <dbReference type="Proteomes" id="UP000030161"/>
    </source>
</evidence>
<dbReference type="Proteomes" id="UP000030161">
    <property type="component" value="Unassembled WGS sequence"/>
</dbReference>
<proteinExistence type="predicted"/>
<dbReference type="EMBL" id="AJIX01000056">
    <property type="protein sequence ID" value="KGR01192.1"/>
    <property type="molecule type" value="Genomic_DNA"/>
</dbReference>
<dbReference type="AlphaFoldDB" id="A0AB34PLM2"/>
<sequence length="120" mass="13810">MFNNDFSFRINSFHCTQFLYANSVDTTSSTKRRNSEIFLTLIYSRNLQNASNKDINTTNYRKYQFIDEATIFPVSTIIIKSGSIAKKYEPKTIVCLQHQLSTKKIGCKNISPTRDSNPQP</sequence>